<accession>A0A4Q7Z1L6</accession>
<comment type="subcellular location">
    <subcellularLocation>
        <location evidence="1">Cytoplasm</location>
    </subcellularLocation>
</comment>
<dbReference type="OrthoDB" id="9809851at2"/>
<keyword evidence="5" id="KW-0547">Nucleotide-binding</keyword>
<dbReference type="Gene3D" id="3.30.190.20">
    <property type="match status" value="1"/>
</dbReference>
<keyword evidence="10" id="KW-0067">ATP-binding</keyword>
<feature type="domain" description="ABC transporter" evidence="18">
    <location>
        <begin position="664"/>
        <end position="1012"/>
    </location>
</feature>
<dbReference type="GO" id="GO:0005524">
    <property type="term" value="F:ATP binding"/>
    <property type="evidence" value="ECO:0007669"/>
    <property type="project" value="UniProtKB-KW"/>
</dbReference>
<evidence type="ECO:0000256" key="4">
    <source>
        <dbReference type="ARBA" id="ARBA00022737"/>
    </source>
</evidence>
<keyword evidence="12" id="KW-0238">DNA-binding</keyword>
<evidence type="ECO:0000256" key="14">
    <source>
        <dbReference type="ARBA" id="ARBA00038000"/>
    </source>
</evidence>
<keyword evidence="6" id="KW-0227">DNA damage</keyword>
<dbReference type="CDD" id="cd03271">
    <property type="entry name" value="ABC_UvrA_II"/>
    <property type="match status" value="1"/>
</dbReference>
<protein>
    <recommendedName>
        <fullName evidence="15">UvrABC system protein A</fullName>
    </recommendedName>
    <alternativeName>
        <fullName evidence="16">Excinuclease ABC subunit A</fullName>
    </alternativeName>
</protein>
<dbReference type="InterPro" id="IPR003439">
    <property type="entry name" value="ABC_transporter-like_ATP-bd"/>
</dbReference>
<dbReference type="GO" id="GO:0004518">
    <property type="term" value="F:nuclease activity"/>
    <property type="evidence" value="ECO:0007669"/>
    <property type="project" value="UniProtKB-KW"/>
</dbReference>
<keyword evidence="2" id="KW-0963">Cytoplasm</keyword>
<gene>
    <name evidence="19" type="ORF">BDD14_5210</name>
</gene>
<evidence type="ECO:0000256" key="15">
    <source>
        <dbReference type="ARBA" id="ARBA00039316"/>
    </source>
</evidence>
<name>A0A4Q7Z1L6_9BACT</name>
<dbReference type="Gene3D" id="1.10.8.280">
    <property type="entry name" value="ABC transporter ATPase domain-like"/>
    <property type="match status" value="1"/>
</dbReference>
<keyword evidence="11" id="KW-0267">Excision nuclease</keyword>
<comment type="caution">
    <text evidence="19">The sequence shown here is derived from an EMBL/GenBank/DDBJ whole genome shotgun (WGS) entry which is preliminary data.</text>
</comment>
<dbReference type="GO" id="GO:0003677">
    <property type="term" value="F:DNA binding"/>
    <property type="evidence" value="ECO:0007669"/>
    <property type="project" value="UniProtKB-KW"/>
</dbReference>
<keyword evidence="8" id="KW-0863">Zinc-finger</keyword>
<dbReference type="Gene3D" id="1.20.1580.10">
    <property type="entry name" value="ABC transporter ATPase like domain"/>
    <property type="match status" value="4"/>
</dbReference>
<evidence type="ECO:0000256" key="6">
    <source>
        <dbReference type="ARBA" id="ARBA00022763"/>
    </source>
</evidence>
<evidence type="ECO:0000259" key="18">
    <source>
        <dbReference type="PROSITE" id="PS50893"/>
    </source>
</evidence>
<dbReference type="InterPro" id="IPR041102">
    <property type="entry name" value="UvrA_inter"/>
</dbReference>
<organism evidence="19 20">
    <name type="scientific">Edaphobacter modestus</name>
    <dbReference type="NCBI Taxonomy" id="388466"/>
    <lineage>
        <taxon>Bacteria</taxon>
        <taxon>Pseudomonadati</taxon>
        <taxon>Acidobacteriota</taxon>
        <taxon>Terriglobia</taxon>
        <taxon>Terriglobales</taxon>
        <taxon>Acidobacteriaceae</taxon>
        <taxon>Edaphobacter</taxon>
    </lineage>
</organism>
<evidence type="ECO:0000256" key="9">
    <source>
        <dbReference type="ARBA" id="ARBA00022833"/>
    </source>
</evidence>
<dbReference type="Pfam" id="PF17755">
    <property type="entry name" value="UvrA_DNA-bind"/>
    <property type="match status" value="1"/>
</dbReference>
<comment type="similarity">
    <text evidence="14">Belongs to the ABC transporter superfamily. UvrA family.</text>
</comment>
<dbReference type="AlphaFoldDB" id="A0A4Q7Z1L6"/>
<dbReference type="NCBIfam" id="TIGR00630">
    <property type="entry name" value="uvra"/>
    <property type="match status" value="1"/>
</dbReference>
<dbReference type="EMBL" id="SHKW01000001">
    <property type="protein sequence ID" value="RZU43541.1"/>
    <property type="molecule type" value="Genomic_DNA"/>
</dbReference>
<dbReference type="GO" id="GO:0006289">
    <property type="term" value="P:nucleotide-excision repair"/>
    <property type="evidence" value="ECO:0007669"/>
    <property type="project" value="InterPro"/>
</dbReference>
<dbReference type="PROSITE" id="PS50893">
    <property type="entry name" value="ABC_TRANSPORTER_2"/>
    <property type="match status" value="2"/>
</dbReference>
<keyword evidence="3" id="KW-0479">Metal-binding</keyword>
<evidence type="ECO:0000256" key="12">
    <source>
        <dbReference type="ARBA" id="ARBA00023125"/>
    </source>
</evidence>
<dbReference type="GO" id="GO:0008270">
    <property type="term" value="F:zinc ion binding"/>
    <property type="evidence" value="ECO:0007669"/>
    <property type="project" value="UniProtKB-KW"/>
</dbReference>
<dbReference type="PANTHER" id="PTHR43152:SF3">
    <property type="entry name" value="UVRABC SYSTEM PROTEIN A"/>
    <property type="match status" value="1"/>
</dbReference>
<feature type="region of interest" description="Disordered" evidence="17">
    <location>
        <begin position="172"/>
        <end position="202"/>
    </location>
</feature>
<dbReference type="GO" id="GO:0009380">
    <property type="term" value="C:excinuclease repair complex"/>
    <property type="evidence" value="ECO:0007669"/>
    <property type="project" value="InterPro"/>
</dbReference>
<dbReference type="SUPFAM" id="SSF52540">
    <property type="entry name" value="P-loop containing nucleoside triphosphate hydrolases"/>
    <property type="match status" value="2"/>
</dbReference>
<dbReference type="Pfam" id="PF17760">
    <property type="entry name" value="UvrA_inter"/>
    <property type="match status" value="1"/>
</dbReference>
<evidence type="ECO:0000256" key="13">
    <source>
        <dbReference type="ARBA" id="ARBA00023204"/>
    </source>
</evidence>
<evidence type="ECO:0000256" key="2">
    <source>
        <dbReference type="ARBA" id="ARBA00022490"/>
    </source>
</evidence>
<evidence type="ECO:0000256" key="17">
    <source>
        <dbReference type="SAM" id="MobiDB-lite"/>
    </source>
</evidence>
<keyword evidence="20" id="KW-1185">Reference proteome</keyword>
<evidence type="ECO:0000256" key="16">
    <source>
        <dbReference type="ARBA" id="ARBA00042156"/>
    </source>
</evidence>
<evidence type="ECO:0000256" key="3">
    <source>
        <dbReference type="ARBA" id="ARBA00022723"/>
    </source>
</evidence>
<dbReference type="InterPro" id="IPR004602">
    <property type="entry name" value="UvrA"/>
</dbReference>
<evidence type="ECO:0000256" key="10">
    <source>
        <dbReference type="ARBA" id="ARBA00022840"/>
    </source>
</evidence>
<evidence type="ECO:0000256" key="11">
    <source>
        <dbReference type="ARBA" id="ARBA00022881"/>
    </source>
</evidence>
<keyword evidence="13" id="KW-0234">DNA repair</keyword>
<dbReference type="GO" id="GO:0005737">
    <property type="term" value="C:cytoplasm"/>
    <property type="evidence" value="ECO:0007669"/>
    <property type="project" value="UniProtKB-SubCell"/>
</dbReference>
<dbReference type="InterPro" id="IPR017871">
    <property type="entry name" value="ABC_transporter-like_CS"/>
</dbReference>
<proteinExistence type="inferred from homology"/>
<evidence type="ECO:0000256" key="5">
    <source>
        <dbReference type="ARBA" id="ARBA00022741"/>
    </source>
</evidence>
<dbReference type="RefSeq" id="WP_130422180.1">
    <property type="nucleotide sequence ID" value="NZ_SHKW01000001.1"/>
</dbReference>
<feature type="compositionally biased region" description="Low complexity" evidence="17">
    <location>
        <begin position="175"/>
        <end position="185"/>
    </location>
</feature>
<dbReference type="InterPro" id="IPR027417">
    <property type="entry name" value="P-loop_NTPase"/>
</dbReference>
<feature type="domain" description="ABC transporter" evidence="18">
    <location>
        <begin position="411"/>
        <end position="644"/>
    </location>
</feature>
<keyword evidence="4" id="KW-0677">Repeat</keyword>
<evidence type="ECO:0000256" key="8">
    <source>
        <dbReference type="ARBA" id="ARBA00022771"/>
    </source>
</evidence>
<keyword evidence="7" id="KW-0228">DNA excision</keyword>
<evidence type="ECO:0000313" key="20">
    <source>
        <dbReference type="Proteomes" id="UP000292958"/>
    </source>
</evidence>
<evidence type="ECO:0000256" key="1">
    <source>
        <dbReference type="ARBA" id="ARBA00004496"/>
    </source>
</evidence>
<dbReference type="InterPro" id="IPR041552">
    <property type="entry name" value="UvrA_DNA-bd"/>
</dbReference>
<reference evidence="19 20" key="1">
    <citation type="submission" date="2019-02" db="EMBL/GenBank/DDBJ databases">
        <title>Genomic Encyclopedia of Archaeal and Bacterial Type Strains, Phase II (KMG-II): from individual species to whole genera.</title>
        <authorList>
            <person name="Goeker M."/>
        </authorList>
    </citation>
    <scope>NUCLEOTIDE SEQUENCE [LARGE SCALE GENOMIC DNA]</scope>
    <source>
        <strain evidence="19 20">DSM 18101</strain>
    </source>
</reference>
<evidence type="ECO:0000313" key="19">
    <source>
        <dbReference type="EMBL" id="RZU43541.1"/>
    </source>
</evidence>
<dbReference type="PANTHER" id="PTHR43152">
    <property type="entry name" value="UVRABC SYSTEM PROTEIN A"/>
    <property type="match status" value="1"/>
</dbReference>
<dbReference type="PROSITE" id="PS00211">
    <property type="entry name" value="ABC_TRANSPORTER_1"/>
    <property type="match status" value="1"/>
</dbReference>
<sequence length="1030" mass="112287">MSIPKPDQNLNQITIRGARTHNLKGIDVDIPHNALTVVSGVSGSGKSSLAFDTVYAEGQRRYVESLSAYARQFLERIEKPDVDHIDGLAPAIAIKQKNQTRNPRSTVATATEIYDYLRLLYARCGSVTCLHCGGIVKTDTVDEIVASVLAQPEGTRVYALFPITRAELKLEPMQPASTETPAAEAPKPKKAAAKKSAKPAKPEPILDLADSLKERLGELRRRGYNRLYQNGSIVEFSTPESLLELDFSQPIFVLVDRLALSPEIRSRLVDAIETGYRESGEIRFLTVPRNPEPVQESGVILSEARQRGVEGSAVSSTPRLLRFSAAFECTTCHRAYREPEPRLFSFNNPYGACPRCQGFGNTIDFDPNLILPDKSKTLAQGAVAPWTTTKYRPHHGEMLRAAKSAGVPTDVPWYDLTPEQQSFIQEGSGSFPGIRGFFAALEHKKYKLHVRVFLSKYRGYATCPDCRGQRLRAEARAVLINDKNICEVSALTVTGARDFFDSLNLTPSQAEIAGKIFEEVRQRIHFLDQVGLDYLTLDRLSSTLSGGESQRIQLATSLGSRLVGALYVLDEPSIGLHTRDTARLIHIMEELRDLGNTILVVEHDPDVIRSADHLLDLGPGAGELGGQLLASGTVAEVTANPNSITGKYLSGRASIAVPKHRREPGRERVKLTGARIHNLRGVDIEIPLNMLVCVTGVSGSGKSTLVHQVLYRALIQALGQEGAADGIDPTHLYRELSGVQHLNDVILVDQSPIGRTPRSNPVTYIKAFDDVRALFAAQPDAKRRGLTAGHFSFNVPGGRCDVCEGDGTVTVEMQFLADVELPCEECNGTRYKPSILEIRYKGKNIHDVLNMTVKEALVYFAGHPKIVDKLYVLDEVGLGYVRLGQSATTLSGGEAQRVKLASHLASARSASNRSNGNDAAARARSRTLYILDEPTTGLHFDDVAKLLAAFRKLIEGGGSLLVIEHNLDVIKSADWVIDLGPEGGSRGGQIVATGTPEEIAANPASHTGHWLAPVLKPSTPKPEPELQVTA</sequence>
<feature type="compositionally biased region" description="Basic residues" evidence="17">
    <location>
        <begin position="188"/>
        <end position="198"/>
    </location>
</feature>
<evidence type="ECO:0000256" key="7">
    <source>
        <dbReference type="ARBA" id="ARBA00022769"/>
    </source>
</evidence>
<dbReference type="GO" id="GO:0016887">
    <property type="term" value="F:ATP hydrolysis activity"/>
    <property type="evidence" value="ECO:0007669"/>
    <property type="project" value="InterPro"/>
</dbReference>
<dbReference type="Gene3D" id="3.40.50.300">
    <property type="entry name" value="P-loop containing nucleotide triphosphate hydrolases"/>
    <property type="match status" value="3"/>
</dbReference>
<dbReference type="Proteomes" id="UP000292958">
    <property type="component" value="Unassembled WGS sequence"/>
</dbReference>
<keyword evidence="9" id="KW-0862">Zinc</keyword>